<dbReference type="Pfam" id="PF25815">
    <property type="entry name" value="CTHRC1_C"/>
    <property type="match status" value="1"/>
</dbReference>
<gene>
    <name evidence="3" type="ORF">NYPRO_LOCUS21265</name>
</gene>
<feature type="region of interest" description="Disordered" evidence="1">
    <location>
        <begin position="1"/>
        <end position="147"/>
    </location>
</feature>
<feature type="compositionally biased region" description="Pro residues" evidence="1">
    <location>
        <begin position="19"/>
        <end position="30"/>
    </location>
</feature>
<evidence type="ECO:0000313" key="4">
    <source>
        <dbReference type="Proteomes" id="UP000645828"/>
    </source>
</evidence>
<accession>A0A811ZHY7</accession>
<protein>
    <submittedName>
        <fullName evidence="3">(raccoon dog) hypothetical protein</fullName>
    </submittedName>
</protein>
<proteinExistence type="predicted"/>
<comment type="caution">
    <text evidence="3">The sequence shown here is derived from an EMBL/GenBank/DDBJ whole genome shotgun (WGS) entry which is preliminary data.</text>
</comment>
<organism evidence="3 4">
    <name type="scientific">Nyctereutes procyonoides</name>
    <name type="common">Raccoon dog</name>
    <name type="synonym">Canis procyonoides</name>
    <dbReference type="NCBI Taxonomy" id="34880"/>
    <lineage>
        <taxon>Eukaryota</taxon>
        <taxon>Metazoa</taxon>
        <taxon>Chordata</taxon>
        <taxon>Craniata</taxon>
        <taxon>Vertebrata</taxon>
        <taxon>Euteleostomi</taxon>
        <taxon>Mammalia</taxon>
        <taxon>Eutheria</taxon>
        <taxon>Laurasiatheria</taxon>
        <taxon>Carnivora</taxon>
        <taxon>Caniformia</taxon>
        <taxon>Canidae</taxon>
        <taxon>Nyctereutes</taxon>
    </lineage>
</organism>
<sequence>MGSESFGSWARGRTCRVPRVPPPRPPPPGSSPKKSCLQGPLTACEWSWARRRARASHRSGAVLSPPPTPRPSLHLWPPAAATPAPSPPLPFPSPSAGRSPPGSPRRPRAGPAVGPPRVGPGGGSRLLRDGNSGVQRGGREGRARGERGFGAACGGLAARGGPALIASRLRGRSPRAPRAPRPQGPAPPRPQGPAPRAPRAPRAMRPQGPAAASPPRLLGLLLLLLLLLLQLRAPSSASETPKGKQKALLRQREVVDLYNGMCLQGPAGVPGRDGSPGANGIPGTPGIPGRDGFKGEKGECLRESFEESWTPNYKQCSWSSLNYGIDLGKIAECTFTKMRSNSALRVLFSGSLRLKCRNACCQRWYFTFNGAECSGPLPIEAIIYLDQGSPELNSTINIHRTSSVEGLCEGIGAGLVDVAIWVGTCSDYPKGDASTGWNSVSRIIIEELPK</sequence>
<keyword evidence="4" id="KW-1185">Reference proteome</keyword>
<dbReference type="AlphaFoldDB" id="A0A811ZHY7"/>
<feature type="compositionally biased region" description="Basic and acidic residues" evidence="1">
    <location>
        <begin position="137"/>
        <end position="147"/>
    </location>
</feature>
<evidence type="ECO:0000256" key="1">
    <source>
        <dbReference type="SAM" id="MobiDB-lite"/>
    </source>
</evidence>
<dbReference type="Proteomes" id="UP000645828">
    <property type="component" value="Unassembled WGS sequence"/>
</dbReference>
<dbReference type="InterPro" id="IPR057873">
    <property type="entry name" value="CTHRC1_C"/>
</dbReference>
<name>A0A811ZHY7_NYCPR</name>
<feature type="compositionally biased region" description="Pro residues" evidence="1">
    <location>
        <begin position="177"/>
        <end position="198"/>
    </location>
</feature>
<evidence type="ECO:0000259" key="2">
    <source>
        <dbReference type="Pfam" id="PF25815"/>
    </source>
</evidence>
<dbReference type="EMBL" id="CAJHUB010000766">
    <property type="protein sequence ID" value="CAD7688472.1"/>
    <property type="molecule type" value="Genomic_DNA"/>
</dbReference>
<feature type="compositionally biased region" description="Low complexity" evidence="1">
    <location>
        <begin position="200"/>
        <end position="212"/>
    </location>
</feature>
<feature type="compositionally biased region" description="Pro residues" evidence="1">
    <location>
        <begin position="84"/>
        <end position="93"/>
    </location>
</feature>
<feature type="region of interest" description="Disordered" evidence="1">
    <location>
        <begin position="169"/>
        <end position="212"/>
    </location>
</feature>
<reference evidence="3" key="1">
    <citation type="submission" date="2020-12" db="EMBL/GenBank/DDBJ databases">
        <authorList>
            <consortium name="Molecular Ecology Group"/>
        </authorList>
    </citation>
    <scope>NUCLEOTIDE SEQUENCE</scope>
    <source>
        <strain evidence="3">TBG_1078</strain>
    </source>
</reference>
<feature type="domain" description="CTHRC1 C-terminal" evidence="2">
    <location>
        <begin position="308"/>
        <end position="445"/>
    </location>
</feature>
<feature type="region of interest" description="Disordered" evidence="1">
    <location>
        <begin position="268"/>
        <end position="292"/>
    </location>
</feature>
<evidence type="ECO:0000313" key="3">
    <source>
        <dbReference type="EMBL" id="CAD7688472.1"/>
    </source>
</evidence>